<dbReference type="InterPro" id="IPR006091">
    <property type="entry name" value="Acyl-CoA_Oxase/DH_mid-dom"/>
</dbReference>
<reference evidence="11 12" key="1">
    <citation type="submission" date="2018-07" db="EMBL/GenBank/DDBJ databases">
        <title>Marsedoiliclastica nanhaica gen. nov. sp. nov., a novel marine hydrocarbonoclastic bacterium isolated from an in-situ enriched hydrocarbon-degrading consortium in deep-sea sediment.</title>
        <authorList>
            <person name="Dong C."/>
            <person name="Ma T."/>
            <person name="Liu R."/>
            <person name="Shao Z."/>
        </authorList>
    </citation>
    <scope>NUCLEOTIDE SEQUENCE [LARGE SCALE GENOMIC DNA]</scope>
    <source>
        <strain evidence="12">soil36-7</strain>
    </source>
</reference>
<comment type="similarity">
    <text evidence="2 7">Belongs to the acyl-CoA dehydrogenase family.</text>
</comment>
<dbReference type="Gene3D" id="1.20.140.10">
    <property type="entry name" value="Butyryl-CoA Dehydrogenase, subunit A, domain 3"/>
    <property type="match status" value="1"/>
</dbReference>
<comment type="cofactor">
    <cofactor evidence="1 7">
        <name>FAD</name>
        <dbReference type="ChEBI" id="CHEBI:57692"/>
    </cofactor>
</comment>
<dbReference type="InterPro" id="IPR036250">
    <property type="entry name" value="AcylCo_DH-like_C"/>
</dbReference>
<dbReference type="PANTHER" id="PTHR48083">
    <property type="entry name" value="MEDIUM-CHAIN SPECIFIC ACYL-COA DEHYDROGENASE, MITOCHONDRIAL-RELATED"/>
    <property type="match status" value="1"/>
</dbReference>
<keyword evidence="6 7" id="KW-0560">Oxidoreductase</keyword>
<gene>
    <name evidence="11" type="ORF">soil367_04960</name>
</gene>
<evidence type="ECO:0000256" key="1">
    <source>
        <dbReference type="ARBA" id="ARBA00001974"/>
    </source>
</evidence>
<dbReference type="PANTHER" id="PTHR48083:SF13">
    <property type="entry name" value="ACYL-COA DEHYDROGENASE FAMILY MEMBER 11"/>
    <property type="match status" value="1"/>
</dbReference>
<evidence type="ECO:0000259" key="10">
    <source>
        <dbReference type="Pfam" id="PF02771"/>
    </source>
</evidence>
<feature type="domain" description="Acyl-CoA dehydrogenase/oxidase N-terminal" evidence="10">
    <location>
        <begin position="10"/>
        <end position="130"/>
    </location>
</feature>
<dbReference type="RefSeq" id="WP_136547501.1">
    <property type="nucleotide sequence ID" value="NZ_CP031093.1"/>
</dbReference>
<dbReference type="FunFam" id="2.40.110.10:FF:000002">
    <property type="entry name" value="Acyl-CoA dehydrogenase fadE12"/>
    <property type="match status" value="1"/>
</dbReference>
<dbReference type="Pfam" id="PF02771">
    <property type="entry name" value="Acyl-CoA_dh_N"/>
    <property type="match status" value="1"/>
</dbReference>
<evidence type="ECO:0000256" key="7">
    <source>
        <dbReference type="RuleBase" id="RU362125"/>
    </source>
</evidence>
<dbReference type="InterPro" id="IPR050741">
    <property type="entry name" value="Acyl-CoA_dehydrogenase"/>
</dbReference>
<feature type="domain" description="Acyl-CoA oxidase/dehydrogenase middle" evidence="9">
    <location>
        <begin position="134"/>
        <end position="235"/>
    </location>
</feature>
<dbReference type="GO" id="GO:0003995">
    <property type="term" value="F:acyl-CoA dehydrogenase activity"/>
    <property type="evidence" value="ECO:0007669"/>
    <property type="project" value="TreeGrafter"/>
</dbReference>
<dbReference type="Pfam" id="PF02770">
    <property type="entry name" value="Acyl-CoA_dh_M"/>
    <property type="match status" value="1"/>
</dbReference>
<dbReference type="InterPro" id="IPR009075">
    <property type="entry name" value="AcylCo_DH/oxidase_C"/>
</dbReference>
<dbReference type="Proteomes" id="UP000298049">
    <property type="component" value="Chromosome"/>
</dbReference>
<evidence type="ECO:0000259" key="8">
    <source>
        <dbReference type="Pfam" id="PF00441"/>
    </source>
</evidence>
<keyword evidence="12" id="KW-1185">Reference proteome</keyword>
<comment type="subunit">
    <text evidence="3">Homodimer.</text>
</comment>
<dbReference type="InterPro" id="IPR013786">
    <property type="entry name" value="AcylCoA_DH/ox_N"/>
</dbReference>
<feature type="domain" description="Acyl-CoA dehydrogenase/oxidase C-terminal" evidence="8">
    <location>
        <begin position="247"/>
        <end position="395"/>
    </location>
</feature>
<proteinExistence type="inferred from homology"/>
<sequence length="404" mass="44701">MDFQMSPKGQDFLKRVKAFMKEEVYPIEEAYYRELHSLDNRWVVLPIIRELKQKAKAQGLWNMFLPEEEHGGAGLSNADYAVIAEETGRVFFAPELFNCNAPDTGNMEVLVKYGSEEQKKQWLEPLLAGEIRSAFCMTEPDVASSDATNMKATATIEGDEVVLNGRKWWSTGIGHPDCKVLIFMGLTNPEAHRHQQHSMVLVPKDTPGVKVERMLRVFGDYDEPAGHGEVSFTNVRLPKSAIIKGPGKGFEIAQGRLGPGRVHHCMRAIGAAERVLEQLIQRALSREAFGRPLAKLGGNPDIIANARMSIEQARLLTLKTAWLLDTKGILGALSEVSQIKAVVPSMLCTIVDQAIQIHGGGGVSDDFPLASAYGYARSLRLADGPDEVHRALVAKLELNKHRKR</sequence>
<dbReference type="EMBL" id="CP031093">
    <property type="protein sequence ID" value="QCF25332.1"/>
    <property type="molecule type" value="Genomic_DNA"/>
</dbReference>
<dbReference type="GO" id="GO:0050660">
    <property type="term" value="F:flavin adenine dinucleotide binding"/>
    <property type="evidence" value="ECO:0007669"/>
    <property type="project" value="InterPro"/>
</dbReference>
<keyword evidence="5 7" id="KW-0274">FAD</keyword>
<dbReference type="AlphaFoldDB" id="A0A4P7XGL8"/>
<evidence type="ECO:0000256" key="2">
    <source>
        <dbReference type="ARBA" id="ARBA00009347"/>
    </source>
</evidence>
<dbReference type="Pfam" id="PF00441">
    <property type="entry name" value="Acyl-CoA_dh_1"/>
    <property type="match status" value="1"/>
</dbReference>
<evidence type="ECO:0000256" key="5">
    <source>
        <dbReference type="ARBA" id="ARBA00022827"/>
    </source>
</evidence>
<dbReference type="InterPro" id="IPR009100">
    <property type="entry name" value="AcylCoA_DH/oxidase_NM_dom_sf"/>
</dbReference>
<evidence type="ECO:0000313" key="12">
    <source>
        <dbReference type="Proteomes" id="UP000298049"/>
    </source>
</evidence>
<evidence type="ECO:0000313" key="11">
    <source>
        <dbReference type="EMBL" id="QCF25332.1"/>
    </source>
</evidence>
<evidence type="ECO:0000256" key="4">
    <source>
        <dbReference type="ARBA" id="ARBA00022630"/>
    </source>
</evidence>
<name>A0A4P7XGL8_9ALTE</name>
<dbReference type="SUPFAM" id="SSF47203">
    <property type="entry name" value="Acyl-CoA dehydrogenase C-terminal domain-like"/>
    <property type="match status" value="1"/>
</dbReference>
<dbReference type="Gene3D" id="2.40.110.10">
    <property type="entry name" value="Butyryl-CoA Dehydrogenase, subunit A, domain 2"/>
    <property type="match status" value="1"/>
</dbReference>
<evidence type="ECO:0000256" key="6">
    <source>
        <dbReference type="ARBA" id="ARBA00023002"/>
    </source>
</evidence>
<dbReference type="KEGG" id="hmi:soil367_04960"/>
<dbReference type="Gene3D" id="1.10.540.10">
    <property type="entry name" value="Acyl-CoA dehydrogenase/oxidase, N-terminal domain"/>
    <property type="match status" value="1"/>
</dbReference>
<dbReference type="OrthoDB" id="9769473at2"/>
<dbReference type="SUPFAM" id="SSF56645">
    <property type="entry name" value="Acyl-CoA dehydrogenase NM domain-like"/>
    <property type="match status" value="1"/>
</dbReference>
<protein>
    <submittedName>
        <fullName evidence="11">Acyl-CoA dehydrogenase</fullName>
    </submittedName>
</protein>
<keyword evidence="4 7" id="KW-0285">Flavoprotein</keyword>
<dbReference type="GO" id="GO:0033539">
    <property type="term" value="P:fatty acid beta-oxidation using acyl-CoA dehydrogenase"/>
    <property type="evidence" value="ECO:0007669"/>
    <property type="project" value="TreeGrafter"/>
</dbReference>
<evidence type="ECO:0000256" key="3">
    <source>
        <dbReference type="ARBA" id="ARBA00011738"/>
    </source>
</evidence>
<evidence type="ECO:0000259" key="9">
    <source>
        <dbReference type="Pfam" id="PF02770"/>
    </source>
</evidence>
<dbReference type="GO" id="GO:0005737">
    <property type="term" value="C:cytoplasm"/>
    <property type="evidence" value="ECO:0007669"/>
    <property type="project" value="TreeGrafter"/>
</dbReference>
<accession>A0A4P7XGL8</accession>
<dbReference type="InterPro" id="IPR046373">
    <property type="entry name" value="Acyl-CoA_Oxase/DH_mid-dom_sf"/>
</dbReference>
<dbReference type="InterPro" id="IPR037069">
    <property type="entry name" value="AcylCoA_DH/ox_N_sf"/>
</dbReference>
<organism evidence="11 12">
    <name type="scientific">Hydrocarboniclastica marina</name>
    <dbReference type="NCBI Taxonomy" id="2259620"/>
    <lineage>
        <taxon>Bacteria</taxon>
        <taxon>Pseudomonadati</taxon>
        <taxon>Pseudomonadota</taxon>
        <taxon>Gammaproteobacteria</taxon>
        <taxon>Alteromonadales</taxon>
        <taxon>Alteromonadaceae</taxon>
        <taxon>Hydrocarboniclastica</taxon>
    </lineage>
</organism>